<proteinExistence type="predicted"/>
<feature type="signal peptide" evidence="1">
    <location>
        <begin position="1"/>
        <end position="24"/>
    </location>
</feature>
<accession>A0A4Y0BRR9</accession>
<protein>
    <recommendedName>
        <fullName evidence="3">Salivary secreted peptide</fullName>
    </recommendedName>
</protein>
<sequence>MRFLIAISLFTLAVFAGLIGFVSAKPPLEDIEVYEKLCITYGFEKDCWITVRPPTTKSSAQ</sequence>
<keyword evidence="1" id="KW-0732">Signal</keyword>
<evidence type="ECO:0000256" key="1">
    <source>
        <dbReference type="SAM" id="SignalP"/>
    </source>
</evidence>
<dbReference type="VEuPathDB" id="VectorBase:AFUN020726"/>
<dbReference type="EnsemblMetazoa" id="AFUN020726-RA">
    <property type="protein sequence ID" value="AFUN020726-PA"/>
    <property type="gene ID" value="AFUN020726"/>
</dbReference>
<feature type="chain" id="PRO_5021449837" description="Salivary secreted peptide" evidence="1">
    <location>
        <begin position="25"/>
        <end position="61"/>
    </location>
</feature>
<evidence type="ECO:0008006" key="3">
    <source>
        <dbReference type="Google" id="ProtNLM"/>
    </source>
</evidence>
<evidence type="ECO:0000313" key="2">
    <source>
        <dbReference type="EnsemblMetazoa" id="AFUN020726-PA"/>
    </source>
</evidence>
<reference evidence="2" key="1">
    <citation type="submission" date="2020-05" db="UniProtKB">
        <authorList>
            <consortium name="EnsemblMetazoa"/>
        </authorList>
    </citation>
    <scope>IDENTIFICATION</scope>
    <source>
        <strain evidence="2">FUMOZ</strain>
    </source>
</reference>
<dbReference type="AlphaFoldDB" id="A0A4Y0BRR9"/>
<name>A0A4Y0BRR9_ANOFN</name>
<organism evidence="2">
    <name type="scientific">Anopheles funestus</name>
    <name type="common">African malaria mosquito</name>
    <dbReference type="NCBI Taxonomy" id="62324"/>
    <lineage>
        <taxon>Eukaryota</taxon>
        <taxon>Metazoa</taxon>
        <taxon>Ecdysozoa</taxon>
        <taxon>Arthropoda</taxon>
        <taxon>Hexapoda</taxon>
        <taxon>Insecta</taxon>
        <taxon>Pterygota</taxon>
        <taxon>Neoptera</taxon>
        <taxon>Endopterygota</taxon>
        <taxon>Diptera</taxon>
        <taxon>Nematocera</taxon>
        <taxon>Culicoidea</taxon>
        <taxon>Culicidae</taxon>
        <taxon>Anophelinae</taxon>
        <taxon>Anopheles</taxon>
    </lineage>
</organism>